<accession>A0ABN2BJV2</accession>
<feature type="compositionally biased region" description="Basic and acidic residues" evidence="1">
    <location>
        <begin position="167"/>
        <end position="177"/>
    </location>
</feature>
<feature type="region of interest" description="Disordered" evidence="1">
    <location>
        <begin position="1"/>
        <end position="183"/>
    </location>
</feature>
<dbReference type="Proteomes" id="UP001501470">
    <property type="component" value="Unassembled WGS sequence"/>
</dbReference>
<protein>
    <submittedName>
        <fullName evidence="2">Uncharacterized protein</fullName>
    </submittedName>
</protein>
<feature type="compositionally biased region" description="Low complexity" evidence="1">
    <location>
        <begin position="41"/>
        <end position="50"/>
    </location>
</feature>
<evidence type="ECO:0000313" key="3">
    <source>
        <dbReference type="Proteomes" id="UP001501470"/>
    </source>
</evidence>
<organism evidence="2 3">
    <name type="scientific">Dactylosporangium maewongense</name>
    <dbReference type="NCBI Taxonomy" id="634393"/>
    <lineage>
        <taxon>Bacteria</taxon>
        <taxon>Bacillati</taxon>
        <taxon>Actinomycetota</taxon>
        <taxon>Actinomycetes</taxon>
        <taxon>Micromonosporales</taxon>
        <taxon>Micromonosporaceae</taxon>
        <taxon>Dactylosporangium</taxon>
    </lineage>
</organism>
<comment type="caution">
    <text evidence="2">The sequence shown here is derived from an EMBL/GenBank/DDBJ whole genome shotgun (WGS) entry which is preliminary data.</text>
</comment>
<feature type="compositionally biased region" description="Basic and acidic residues" evidence="1">
    <location>
        <begin position="102"/>
        <end position="124"/>
    </location>
</feature>
<sequence>MPVLDEVRDGVADAGAVVGDDGGQVGSAGAVPEEHHGLPGGVEPVEVVAGDGVGEDHESGDVVPGDRRGERRRAPVDGDVRGGVEGLHGDGSAAGRGGGRADPGEDRAVVGAADERRQHTDHRTVARAHTSHLRPPYRQPWRRHSSNRAGTPDLGPVAVPVAPRTHPLRDQQRERSLRRSAAA</sequence>
<dbReference type="EMBL" id="BAAAQD010000016">
    <property type="protein sequence ID" value="GAA1540762.1"/>
    <property type="molecule type" value="Genomic_DNA"/>
</dbReference>
<evidence type="ECO:0000256" key="1">
    <source>
        <dbReference type="SAM" id="MobiDB-lite"/>
    </source>
</evidence>
<feature type="compositionally biased region" description="Gly residues" evidence="1">
    <location>
        <begin position="92"/>
        <end position="101"/>
    </location>
</feature>
<evidence type="ECO:0000313" key="2">
    <source>
        <dbReference type="EMBL" id="GAA1540762.1"/>
    </source>
</evidence>
<reference evidence="2 3" key="1">
    <citation type="journal article" date="2019" name="Int. J. Syst. Evol. Microbiol.">
        <title>The Global Catalogue of Microorganisms (GCM) 10K type strain sequencing project: providing services to taxonomists for standard genome sequencing and annotation.</title>
        <authorList>
            <consortium name="The Broad Institute Genomics Platform"/>
            <consortium name="The Broad Institute Genome Sequencing Center for Infectious Disease"/>
            <person name="Wu L."/>
            <person name="Ma J."/>
        </authorList>
    </citation>
    <scope>NUCLEOTIDE SEQUENCE [LARGE SCALE GENOMIC DNA]</scope>
    <source>
        <strain evidence="2 3">JCM 15933</strain>
    </source>
</reference>
<keyword evidence="3" id="KW-1185">Reference proteome</keyword>
<proteinExistence type="predicted"/>
<name>A0ABN2BJV2_9ACTN</name>
<gene>
    <name evidence="2" type="ORF">GCM10009827_070180</name>
</gene>
<feature type="compositionally biased region" description="Basic and acidic residues" evidence="1">
    <location>
        <begin position="54"/>
        <end position="82"/>
    </location>
</feature>
<feature type="compositionally biased region" description="Basic and acidic residues" evidence="1">
    <location>
        <begin position="1"/>
        <end position="11"/>
    </location>
</feature>